<dbReference type="EMBL" id="AP028909">
    <property type="protein sequence ID" value="BES88547.1"/>
    <property type="molecule type" value="Genomic_DNA"/>
</dbReference>
<organism evidence="2 3">
    <name type="scientific">Nesidiocoris tenuis</name>
    <dbReference type="NCBI Taxonomy" id="355587"/>
    <lineage>
        <taxon>Eukaryota</taxon>
        <taxon>Metazoa</taxon>
        <taxon>Ecdysozoa</taxon>
        <taxon>Arthropoda</taxon>
        <taxon>Hexapoda</taxon>
        <taxon>Insecta</taxon>
        <taxon>Pterygota</taxon>
        <taxon>Neoptera</taxon>
        <taxon>Paraneoptera</taxon>
        <taxon>Hemiptera</taxon>
        <taxon>Heteroptera</taxon>
        <taxon>Panheteroptera</taxon>
        <taxon>Cimicomorpha</taxon>
        <taxon>Miridae</taxon>
        <taxon>Dicyphina</taxon>
        <taxon>Nesidiocoris</taxon>
    </lineage>
</organism>
<sequence length="99" mass="11450">MPYKEASDFSADIRHLFRLGWLQNLSDAYPVLSEILDWEILNWKMSLRLSEFPRHDSDIRLDETEGTLLFLSSSAQPQTPPYSPLGKPSASHLHRQSEH</sequence>
<reference evidence="2 3" key="1">
    <citation type="submission" date="2023-09" db="EMBL/GenBank/DDBJ databases">
        <title>Nesidiocoris tenuis whole genome shotgun sequence.</title>
        <authorList>
            <person name="Shibata T."/>
            <person name="Shimoda M."/>
            <person name="Kobayashi T."/>
            <person name="Uehara T."/>
        </authorList>
    </citation>
    <scope>NUCLEOTIDE SEQUENCE [LARGE SCALE GENOMIC DNA]</scope>
    <source>
        <strain evidence="2 3">Japan</strain>
    </source>
</reference>
<evidence type="ECO:0000313" key="3">
    <source>
        <dbReference type="Proteomes" id="UP001307889"/>
    </source>
</evidence>
<accession>A0ABN7ABF5</accession>
<keyword evidence="3" id="KW-1185">Reference proteome</keyword>
<feature type="region of interest" description="Disordered" evidence="1">
    <location>
        <begin position="72"/>
        <end position="99"/>
    </location>
</feature>
<name>A0ABN7ABF5_9HEMI</name>
<evidence type="ECO:0000256" key="1">
    <source>
        <dbReference type="SAM" id="MobiDB-lite"/>
    </source>
</evidence>
<evidence type="ECO:0000313" key="2">
    <source>
        <dbReference type="EMBL" id="BES88547.1"/>
    </source>
</evidence>
<proteinExistence type="predicted"/>
<gene>
    <name evidence="2" type="ORF">NTJ_01353</name>
</gene>
<dbReference type="Proteomes" id="UP001307889">
    <property type="component" value="Chromosome 1"/>
</dbReference>
<protein>
    <submittedName>
        <fullName evidence="2">Uncharacterized protein</fullName>
    </submittedName>
</protein>